<dbReference type="InterPro" id="IPR020084">
    <property type="entry name" value="NUDIX_hydrolase_CS"/>
</dbReference>
<name>S9QIV2_9RHOB</name>
<dbReference type="HOGENOM" id="CLU_037162_18_3_5"/>
<dbReference type="PANTHER" id="PTHR43046:SF16">
    <property type="entry name" value="ADP-RIBOSE PYROPHOSPHATASE YJHB-RELATED"/>
    <property type="match status" value="1"/>
</dbReference>
<evidence type="ECO:0000313" key="6">
    <source>
        <dbReference type="Proteomes" id="UP000015347"/>
    </source>
</evidence>
<dbReference type="EMBL" id="APVH01000031">
    <property type="protein sequence ID" value="EPX81391.1"/>
    <property type="molecule type" value="Genomic_DNA"/>
</dbReference>
<gene>
    <name evidence="5" type="ORF">Salmuc_05057</name>
</gene>
<dbReference type="eggNOG" id="COG1051">
    <property type="taxonomic scope" value="Bacteria"/>
</dbReference>
<dbReference type="InterPro" id="IPR020476">
    <property type="entry name" value="Nudix_hydrolase"/>
</dbReference>
<dbReference type="OrthoDB" id="7559101at2"/>
<comment type="similarity">
    <text evidence="3">Belongs to the Nudix hydrolase family.</text>
</comment>
<organism evidence="5 6">
    <name type="scientific">Salipiger mucosus DSM 16094</name>
    <dbReference type="NCBI Taxonomy" id="1123237"/>
    <lineage>
        <taxon>Bacteria</taxon>
        <taxon>Pseudomonadati</taxon>
        <taxon>Pseudomonadota</taxon>
        <taxon>Alphaproteobacteria</taxon>
        <taxon>Rhodobacterales</taxon>
        <taxon>Roseobacteraceae</taxon>
        <taxon>Salipiger</taxon>
    </lineage>
</organism>
<comment type="cofactor">
    <cofactor evidence="1">
        <name>Mg(2+)</name>
        <dbReference type="ChEBI" id="CHEBI:18420"/>
    </cofactor>
</comment>
<feature type="domain" description="Nudix hydrolase" evidence="4">
    <location>
        <begin position="4"/>
        <end position="134"/>
    </location>
</feature>
<keyword evidence="6" id="KW-1185">Reference proteome</keyword>
<dbReference type="AlphaFoldDB" id="S9QIV2"/>
<protein>
    <submittedName>
        <fullName evidence="5">Hydrolase, NUDIX family, NudH subfamily</fullName>
    </submittedName>
</protein>
<dbReference type="RefSeq" id="WP_020042764.1">
    <property type="nucleotide sequence ID" value="NZ_KE557277.1"/>
</dbReference>
<dbReference type="GO" id="GO:0016787">
    <property type="term" value="F:hydrolase activity"/>
    <property type="evidence" value="ECO:0007669"/>
    <property type="project" value="UniProtKB-KW"/>
</dbReference>
<evidence type="ECO:0000313" key="5">
    <source>
        <dbReference type="EMBL" id="EPX81391.1"/>
    </source>
</evidence>
<accession>S9QIV2</accession>
<dbReference type="PROSITE" id="PS00893">
    <property type="entry name" value="NUDIX_BOX"/>
    <property type="match status" value="1"/>
</dbReference>
<dbReference type="PRINTS" id="PR00502">
    <property type="entry name" value="NUDIXFAMILY"/>
</dbReference>
<dbReference type="Pfam" id="PF00293">
    <property type="entry name" value="NUDIX"/>
    <property type="match status" value="1"/>
</dbReference>
<sequence length="152" mass="17351">MTLPHRISAGALVVNQGRLLLLRHFRQGEYDFWAPPGGGVEGGEELEETARRETFEETGLRIETQQLAYMDELIDSSGRMVKFWFTARLVSGSMALSRNPDPRENISDAGWFAEDDLPEAHVFPAVLRGRFWHDWSRGFESIVRLPLKTSIF</sequence>
<dbReference type="InterPro" id="IPR015797">
    <property type="entry name" value="NUDIX_hydrolase-like_dom_sf"/>
</dbReference>
<evidence type="ECO:0000256" key="2">
    <source>
        <dbReference type="ARBA" id="ARBA00022801"/>
    </source>
</evidence>
<comment type="caution">
    <text evidence="5">The sequence shown here is derived from an EMBL/GenBank/DDBJ whole genome shotgun (WGS) entry which is preliminary data.</text>
</comment>
<keyword evidence="2 3" id="KW-0378">Hydrolase</keyword>
<dbReference type="Proteomes" id="UP000015347">
    <property type="component" value="Unassembled WGS sequence"/>
</dbReference>
<evidence type="ECO:0000256" key="1">
    <source>
        <dbReference type="ARBA" id="ARBA00001946"/>
    </source>
</evidence>
<dbReference type="SUPFAM" id="SSF55811">
    <property type="entry name" value="Nudix"/>
    <property type="match status" value="1"/>
</dbReference>
<proteinExistence type="inferred from homology"/>
<dbReference type="InterPro" id="IPR000086">
    <property type="entry name" value="NUDIX_hydrolase_dom"/>
</dbReference>
<evidence type="ECO:0000256" key="3">
    <source>
        <dbReference type="RuleBase" id="RU003476"/>
    </source>
</evidence>
<dbReference type="PANTHER" id="PTHR43046">
    <property type="entry name" value="GDP-MANNOSE MANNOSYL HYDROLASE"/>
    <property type="match status" value="1"/>
</dbReference>
<dbReference type="STRING" id="1123237.Salmuc_05057"/>
<reference evidence="6" key="1">
    <citation type="journal article" date="2014" name="Stand. Genomic Sci.">
        <title>Genome sequence of the exopolysaccharide-producing Salipiger mucosus type strain (DSM 16094(T)), a moderately halophilic member of the Roseobacter clade.</title>
        <authorList>
            <person name="Riedel T."/>
            <person name="Spring S."/>
            <person name="Fiebig A."/>
            <person name="Petersen J."/>
            <person name="Kyrpides N.C."/>
            <person name="Goker M."/>
            <person name="Klenk H.P."/>
        </authorList>
    </citation>
    <scope>NUCLEOTIDE SEQUENCE [LARGE SCALE GENOMIC DNA]</scope>
    <source>
        <strain evidence="6">DSM 16094</strain>
    </source>
</reference>
<dbReference type="Gene3D" id="3.90.79.10">
    <property type="entry name" value="Nucleoside Triphosphate Pyrophosphohydrolase"/>
    <property type="match status" value="1"/>
</dbReference>
<evidence type="ECO:0000259" key="4">
    <source>
        <dbReference type="PROSITE" id="PS51462"/>
    </source>
</evidence>
<dbReference type="PROSITE" id="PS51462">
    <property type="entry name" value="NUDIX"/>
    <property type="match status" value="1"/>
</dbReference>